<dbReference type="OrthoDB" id="7181050at2"/>
<dbReference type="GO" id="GO:0016407">
    <property type="term" value="F:acetyltransferase activity"/>
    <property type="evidence" value="ECO:0007669"/>
    <property type="project" value="InterPro"/>
</dbReference>
<dbReference type="PANTHER" id="PTHR11786:SF0">
    <property type="entry name" value="ARYLAMINE N-ACETYLTRANSFERASE 4-RELATED"/>
    <property type="match status" value="1"/>
</dbReference>
<dbReference type="Gene3D" id="3.30.2140.10">
    <property type="entry name" value="Arylamine N-acetyltransferase"/>
    <property type="match status" value="1"/>
</dbReference>
<dbReference type="InterPro" id="IPR038765">
    <property type="entry name" value="Papain-like_cys_pep_sf"/>
</dbReference>
<sequence>MTQAHPPLDLDRYFERIGYSGPRTPTLEVLQELQWLHPQRIPFENLDPLTGRRVFVDLPSIVAKLVERRRGGYCFEQNTLFAHVLMQLGFRVTPHIARVLWGRAPDAISALSHMLLRIDLNEEAWLADVGFGSVTLTSPLRFVPDVVQQTRLESFRLSRSGTGAFDLELQTPDGYPKVYRFLPQKAEWIDYEVANWYTTAHPESRFTNNLVVSRVLPPGRVTLFNDTLTERAKDGSSTVHKIRSARELERELTERFDIDLSGIDVASVFERVAARAEV</sequence>
<evidence type="ECO:0000313" key="4">
    <source>
        <dbReference type="Proteomes" id="UP000298656"/>
    </source>
</evidence>
<protein>
    <submittedName>
        <fullName evidence="3">Arylamine N-acetyltransferase</fullName>
    </submittedName>
</protein>
<dbReference type="AlphaFoldDB" id="A0A4P8J4W0"/>
<dbReference type="EMBL" id="CP040078">
    <property type="protein sequence ID" value="QCP53849.1"/>
    <property type="molecule type" value="Genomic_DNA"/>
</dbReference>
<reference evidence="3 4" key="1">
    <citation type="submission" date="2019-05" db="EMBL/GenBank/DDBJ databases">
        <title>Burkholderia sp. DHOD12, isolated from subtropical forest soil.</title>
        <authorList>
            <person name="Gao Z.-H."/>
            <person name="Qiu L.-H."/>
        </authorList>
    </citation>
    <scope>NUCLEOTIDE SEQUENCE [LARGE SCALE GENOMIC DNA]</scope>
    <source>
        <strain evidence="3 4">DHOD12</strain>
    </source>
</reference>
<keyword evidence="4" id="KW-1185">Reference proteome</keyword>
<evidence type="ECO:0000256" key="1">
    <source>
        <dbReference type="ARBA" id="ARBA00006547"/>
    </source>
</evidence>
<proteinExistence type="inferred from homology"/>
<evidence type="ECO:0000313" key="3">
    <source>
        <dbReference type="EMBL" id="QCP53849.1"/>
    </source>
</evidence>
<dbReference type="RefSeq" id="WP_137336618.1">
    <property type="nucleotide sequence ID" value="NZ_CP040078.1"/>
</dbReference>
<accession>A0A4P8J4W0</accession>
<dbReference type="SUPFAM" id="SSF54001">
    <property type="entry name" value="Cysteine proteinases"/>
    <property type="match status" value="1"/>
</dbReference>
<organism evidence="3 4">
    <name type="scientific">Trinickia violacea</name>
    <dbReference type="NCBI Taxonomy" id="2571746"/>
    <lineage>
        <taxon>Bacteria</taxon>
        <taxon>Pseudomonadati</taxon>
        <taxon>Pseudomonadota</taxon>
        <taxon>Betaproteobacteria</taxon>
        <taxon>Burkholderiales</taxon>
        <taxon>Burkholderiaceae</taxon>
        <taxon>Trinickia</taxon>
    </lineage>
</organism>
<dbReference type="Gene3D" id="2.40.128.150">
    <property type="entry name" value="Cysteine proteinases"/>
    <property type="match status" value="1"/>
</dbReference>
<dbReference type="InterPro" id="IPR001447">
    <property type="entry name" value="Arylamine_N-AcTrfase"/>
</dbReference>
<dbReference type="Proteomes" id="UP000298656">
    <property type="component" value="Chromosome 2"/>
</dbReference>
<dbReference type="KEGG" id="tvl:FAZ95_33150"/>
<dbReference type="PANTHER" id="PTHR11786">
    <property type="entry name" value="N-HYDROXYARYLAMINE O-ACETYLTRANSFERASE"/>
    <property type="match status" value="1"/>
</dbReference>
<keyword evidence="3" id="KW-0808">Transferase</keyword>
<gene>
    <name evidence="3" type="ORF">FAZ95_33150</name>
</gene>
<dbReference type="PRINTS" id="PR01543">
    <property type="entry name" value="ANATRNSFRASE"/>
</dbReference>
<name>A0A4P8J4W0_9BURK</name>
<comment type="similarity">
    <text evidence="1 2">Belongs to the arylamine N-acetyltransferase family.</text>
</comment>
<evidence type="ECO:0000256" key="2">
    <source>
        <dbReference type="RuleBase" id="RU003452"/>
    </source>
</evidence>
<dbReference type="Pfam" id="PF00797">
    <property type="entry name" value="Acetyltransf_2"/>
    <property type="match status" value="1"/>
</dbReference>